<evidence type="ECO:0000256" key="1">
    <source>
        <dbReference type="ARBA" id="ARBA00004141"/>
    </source>
</evidence>
<evidence type="ECO:0000256" key="10">
    <source>
        <dbReference type="ARBA" id="ARBA00023136"/>
    </source>
</evidence>
<dbReference type="InterPro" id="IPR049730">
    <property type="entry name" value="SNF2/RAD54-like_C"/>
</dbReference>
<feature type="transmembrane region" description="Helical" evidence="13">
    <location>
        <begin position="519"/>
        <end position="538"/>
    </location>
</feature>
<evidence type="ECO:0000256" key="6">
    <source>
        <dbReference type="ARBA" id="ARBA00022801"/>
    </source>
</evidence>
<dbReference type="Gene3D" id="3.40.50.10810">
    <property type="entry name" value="Tandem AAA-ATPase domain"/>
    <property type="match status" value="1"/>
</dbReference>
<dbReference type="CDD" id="cd18008">
    <property type="entry name" value="DEXDc_SHPRH-like"/>
    <property type="match status" value="1"/>
</dbReference>
<evidence type="ECO:0000256" key="8">
    <source>
        <dbReference type="ARBA" id="ARBA00022840"/>
    </source>
</evidence>
<dbReference type="InterPro" id="IPR050628">
    <property type="entry name" value="SNF2_RAD54_helicase_TF"/>
</dbReference>
<evidence type="ECO:0000256" key="11">
    <source>
        <dbReference type="ARBA" id="ARBA00044504"/>
    </source>
</evidence>
<evidence type="ECO:0000256" key="9">
    <source>
        <dbReference type="ARBA" id="ARBA00022989"/>
    </source>
</evidence>
<dbReference type="PANTHER" id="PTHR45626">
    <property type="entry name" value="TRANSCRIPTION TERMINATION FACTOR 2-RELATED"/>
    <property type="match status" value="1"/>
</dbReference>
<feature type="transmembrane region" description="Helical" evidence="13">
    <location>
        <begin position="436"/>
        <end position="463"/>
    </location>
</feature>
<feature type="domain" description="Helicase ATP-binding" evidence="15">
    <location>
        <begin position="1220"/>
        <end position="1350"/>
    </location>
</feature>
<keyword evidence="3" id="KW-0479">Metal-binding</keyword>
<dbReference type="GO" id="GO:0005524">
    <property type="term" value="F:ATP binding"/>
    <property type="evidence" value="ECO:0007669"/>
    <property type="project" value="UniProtKB-KW"/>
</dbReference>
<feature type="transmembrane region" description="Helical" evidence="13">
    <location>
        <begin position="309"/>
        <end position="331"/>
    </location>
</feature>
<evidence type="ECO:0000256" key="3">
    <source>
        <dbReference type="ARBA" id="ARBA00022723"/>
    </source>
</evidence>
<dbReference type="GO" id="GO:0008094">
    <property type="term" value="F:ATP-dependent activity, acting on DNA"/>
    <property type="evidence" value="ECO:0007669"/>
    <property type="project" value="TreeGrafter"/>
</dbReference>
<comment type="similarity">
    <text evidence="11">Belongs to the major facilitator superfamily. Phosphate:H(+) symporter (TC 2.A.1.9) family.</text>
</comment>
<dbReference type="GO" id="GO:0005634">
    <property type="term" value="C:nucleus"/>
    <property type="evidence" value="ECO:0007669"/>
    <property type="project" value="TreeGrafter"/>
</dbReference>
<evidence type="ECO:0000256" key="12">
    <source>
        <dbReference type="SAM" id="MobiDB-lite"/>
    </source>
</evidence>
<dbReference type="GO" id="GO:0016787">
    <property type="term" value="F:hydrolase activity"/>
    <property type="evidence" value="ECO:0007669"/>
    <property type="project" value="UniProtKB-KW"/>
</dbReference>
<dbReference type="InterPro" id="IPR000109">
    <property type="entry name" value="POT_fam"/>
</dbReference>
<feature type="transmembrane region" description="Helical" evidence="13">
    <location>
        <begin position="167"/>
        <end position="186"/>
    </location>
</feature>
<dbReference type="GO" id="GO:0008270">
    <property type="term" value="F:zinc ion binding"/>
    <property type="evidence" value="ECO:0007669"/>
    <property type="project" value="UniProtKB-KW"/>
</dbReference>
<dbReference type="Pfam" id="PF07496">
    <property type="entry name" value="zf-CW"/>
    <property type="match status" value="1"/>
</dbReference>
<dbReference type="SMART" id="SM00487">
    <property type="entry name" value="DEXDc"/>
    <property type="match status" value="1"/>
</dbReference>
<dbReference type="InterPro" id="IPR036047">
    <property type="entry name" value="F-box-like_dom_sf"/>
</dbReference>
<keyword evidence="6" id="KW-0378">Hydrolase</keyword>
<dbReference type="Pfam" id="PF00854">
    <property type="entry name" value="PTR2"/>
    <property type="match status" value="1"/>
</dbReference>
<dbReference type="InterPro" id="IPR011124">
    <property type="entry name" value="Znf_CW"/>
</dbReference>
<evidence type="ECO:0000259" key="15">
    <source>
        <dbReference type="PROSITE" id="PS51192"/>
    </source>
</evidence>
<feature type="domain" description="CW-type" evidence="14">
    <location>
        <begin position="1031"/>
        <end position="1082"/>
    </location>
</feature>
<dbReference type="CDD" id="cd09917">
    <property type="entry name" value="F-box_SF"/>
    <property type="match status" value="1"/>
</dbReference>
<dbReference type="InterPro" id="IPR017907">
    <property type="entry name" value="Znf_RING_CS"/>
</dbReference>
<dbReference type="SMART" id="SM00490">
    <property type="entry name" value="HELICc"/>
    <property type="match status" value="1"/>
</dbReference>
<keyword evidence="2 13" id="KW-0812">Transmembrane</keyword>
<evidence type="ECO:0000256" key="4">
    <source>
        <dbReference type="ARBA" id="ARBA00022741"/>
    </source>
</evidence>
<keyword evidence="10 13" id="KW-0472">Membrane</keyword>
<keyword evidence="5" id="KW-0863">Zinc-finger</keyword>
<keyword evidence="7" id="KW-0862">Zinc</keyword>
<feature type="transmembrane region" description="Helical" evidence="13">
    <location>
        <begin position="20"/>
        <end position="42"/>
    </location>
</feature>
<dbReference type="SUPFAM" id="SSF103473">
    <property type="entry name" value="MFS general substrate transporter"/>
    <property type="match status" value="2"/>
</dbReference>
<evidence type="ECO:0000259" key="14">
    <source>
        <dbReference type="PROSITE" id="PS51050"/>
    </source>
</evidence>
<dbReference type="GO" id="GO:0006281">
    <property type="term" value="P:DNA repair"/>
    <property type="evidence" value="ECO:0007669"/>
    <property type="project" value="TreeGrafter"/>
</dbReference>
<evidence type="ECO:0000256" key="2">
    <source>
        <dbReference type="ARBA" id="ARBA00022692"/>
    </source>
</evidence>
<dbReference type="Gene3D" id="3.40.50.300">
    <property type="entry name" value="P-loop containing nucleotide triphosphate hydrolases"/>
    <property type="match status" value="1"/>
</dbReference>
<dbReference type="PROSITE" id="PS51194">
    <property type="entry name" value="HELICASE_CTER"/>
    <property type="match status" value="1"/>
</dbReference>
<feature type="domain" description="Helicase C-terminal" evidence="16">
    <location>
        <begin position="1644"/>
        <end position="1795"/>
    </location>
</feature>
<feature type="transmembrane region" description="Helical" evidence="13">
    <location>
        <begin position="475"/>
        <end position="499"/>
    </location>
</feature>
<reference evidence="17" key="1">
    <citation type="submission" date="2020-06" db="EMBL/GenBank/DDBJ databases">
        <authorList>
            <person name="Li T."/>
            <person name="Hu X."/>
            <person name="Zhang T."/>
            <person name="Song X."/>
            <person name="Zhang H."/>
            <person name="Dai N."/>
            <person name="Sheng W."/>
            <person name="Hou X."/>
            <person name="Wei L."/>
        </authorList>
    </citation>
    <scope>NUCLEOTIDE SEQUENCE</scope>
    <source>
        <strain evidence="17">KEN8</strain>
        <tissue evidence="17">Leaf</tissue>
    </source>
</reference>
<evidence type="ECO:0000313" key="17">
    <source>
        <dbReference type="EMBL" id="KAL0397634.1"/>
    </source>
</evidence>
<dbReference type="InterPro" id="IPR014001">
    <property type="entry name" value="Helicase_ATP-bd"/>
</dbReference>
<dbReference type="InterPro" id="IPR036259">
    <property type="entry name" value="MFS_trans_sf"/>
</dbReference>
<comment type="subcellular location">
    <subcellularLocation>
        <location evidence="1">Membrane</location>
        <topology evidence="1">Multi-pass membrane protein</topology>
    </subcellularLocation>
</comment>
<dbReference type="SUPFAM" id="SSF81383">
    <property type="entry name" value="F-box domain"/>
    <property type="match status" value="1"/>
</dbReference>
<dbReference type="SMART" id="SM00256">
    <property type="entry name" value="FBOX"/>
    <property type="match status" value="1"/>
</dbReference>
<dbReference type="InterPro" id="IPR001650">
    <property type="entry name" value="Helicase_C-like"/>
</dbReference>
<feature type="region of interest" description="Disordered" evidence="12">
    <location>
        <begin position="990"/>
        <end position="1011"/>
    </location>
</feature>
<dbReference type="Pfam" id="PF00271">
    <property type="entry name" value="Helicase_C"/>
    <property type="match status" value="1"/>
</dbReference>
<reference evidence="17" key="2">
    <citation type="journal article" date="2024" name="Plant">
        <title>Genomic evolution and insights into agronomic trait innovations of Sesamum species.</title>
        <authorList>
            <person name="Miao H."/>
            <person name="Wang L."/>
            <person name="Qu L."/>
            <person name="Liu H."/>
            <person name="Sun Y."/>
            <person name="Le M."/>
            <person name="Wang Q."/>
            <person name="Wei S."/>
            <person name="Zheng Y."/>
            <person name="Lin W."/>
            <person name="Duan Y."/>
            <person name="Cao H."/>
            <person name="Xiong S."/>
            <person name="Wang X."/>
            <person name="Wei L."/>
            <person name="Li C."/>
            <person name="Ma Q."/>
            <person name="Ju M."/>
            <person name="Zhao R."/>
            <person name="Li G."/>
            <person name="Mu C."/>
            <person name="Tian Q."/>
            <person name="Mei H."/>
            <person name="Zhang T."/>
            <person name="Gao T."/>
            <person name="Zhang H."/>
        </authorList>
    </citation>
    <scope>NUCLEOTIDE SEQUENCE</scope>
    <source>
        <strain evidence="17">KEN8</strain>
    </source>
</reference>
<feature type="transmembrane region" description="Helical" evidence="13">
    <location>
        <begin position="391"/>
        <end position="410"/>
    </location>
</feature>
<feature type="transmembrane region" description="Helical" evidence="13">
    <location>
        <begin position="192"/>
        <end position="212"/>
    </location>
</feature>
<sequence>MATNFPTKQPSMSRGGWKSAIFIIFVEVAERFAYYGVAGNLFMYLTKVLGQPTATAAKNVNTWQGVSAIFPVVGGFLADSYVGRFKTILLASIIYLIVCYYYTRPSSADCSSLGSSSATSAHSFLHSALHSLHRRRRAQAMRSDFCGGPIRREYPQEKTAKSSFFNWWYVGIVCGATAAVLVVIYVEDYVGWSLGFGMLAVAVAAALLVFLAGSGGYRRQGPVGSPFTRVAQVVVAASRKRGLSEREGRGVCDEDDVNMEGGAVLQALARTPQFRFLDKAMFMDNIDASSEKRNPWRLCPVNQVEEAKLVFQLIPIWFSCLMFAIVIAQLGTYFTKQGSTMNRSITPTFQIPAASFQVFTGLTILASVLLYEQALVPLARALTGHPSGITILQRIGTGLVLSMLTMAVAACVEGRRVRIARENGLLDNPKSVIPMAVWWLIPQYMLCGLSDVFTIVGLQELFYEQMPVGMRSIGAAAYITVTGVGSFLSSGLISIVQGISSRCGHEWLGDNINRGNVEYFYWVLAAMSAVNFCGYVCVAKSSGGRFLLLHSPQLPLQHWRRPPNVYFATQNDVRLTPMGKPESSDSIATPSVKKRWSRIGMVHGSISVVHQLHALVTHKCLRIVARITRISQHRTEVECGGREVRAVVLVDVYLPIDLWSGWQFPRSSSVAAALFKHLRRHCSAPDNLKKKKLFELQEIFKSLPCVTKKVDCDDSRVKPAVSSCESGIWVLSDDILINILTTLSPIDLVKISLACRHLRFLAASIMPCMKLKLFPHQQAAVEWMLQREKEYKVLKHPLYMNFRTEDGFDFNINMVSGEIVAGIVPTIRDFRGGMFCDEPGLGKTITAISLILKTQGTLAEPPDAVQVIWCMHDGNQRCGYYEAHADKITKGNVSIKDILGPKTRRGQLCLDELTPKKICSGYESKSPWPLGSREQIVEPTDSCSDKRIKLCEPACSTPATISMQSSRSWSSARRNLLAAYKEPSFTSQICSKNRKHASKGDKQRSPGNQVGLARRISFTRKRDKETVTDDLEYNETWVQCDACRKWRKVADGRVANTSRAWFCSMNSDPSYQTCNVPEESWDCREPITYLPGFHAKGSSGGQEENISFFIGVLKDHYTLLNSETKKALTWLAKLSPGKLAEMETIGLVSPIVGTSLFDTRVVRDYHKIFQAFGLIKRVEKDVLRWYYPKSLVNLAFDLDSLRIALCEPLDSLRLYLSSATLIVVPSNLVDHWRTQIERHVRPGQLRVYIWGDQKKKPSGHCLAWDYDVVITTFNRLSAEWGPRKRSVLMQVHWLRVVLDEGHTLGSSLSLTNKLQMAVSLTATNRWLLTGTPTPNTPNSQLSYLQPMLKFLKEETYGQHQKSWEAGILRPFEAEMEEGRSRLLQLLNRCMISARKIDLKAIPPCIKKITFVNFSEEHAKSYNELVETVRRNILMADWNDSSHVESLLNPKQWKFRATTIKNVRLSCCVAGHVRVTDAGQDIQETMDILVDNGLDPASEEYAFIKYSLLHGGNCMRCREWCRLPVITPCRHLLCLDCVALDSERCTFPGCGNSYEMQSPEELARPENPNPKWPVPKDLIELQPSYKQDDWNPDWQSTSSSKVTYLVRRLKNLQEMNRTIGYGDKREFISNELNCSSNRSSFHVSLDQEACDKARNEWSHVPSEKVIIFSQFLEHIHVIEQQLNIAGIQFAGMYSPMHSSNKMKSLATFQHDANCMALLMDGSAALGLDLSFVTHVYLMEPIWDRSMEEQVISRAHRMGAARPIHVETLAMTGTIEEQMLKFLQDGDECRRLLKEEFGTNGLDGTRSFRTLHDFAESNYLTHLSFVRTSSTTEQLDRL</sequence>
<dbReference type="Gene3D" id="3.30.40.100">
    <property type="match status" value="1"/>
</dbReference>
<dbReference type="InterPro" id="IPR027417">
    <property type="entry name" value="P-loop_NTPase"/>
</dbReference>
<dbReference type="CDD" id="cd18793">
    <property type="entry name" value="SF2_C_SNF"/>
    <property type="match status" value="1"/>
</dbReference>
<dbReference type="InterPro" id="IPR038718">
    <property type="entry name" value="SNF2-like_sf"/>
</dbReference>
<protein>
    <submittedName>
        <fullName evidence="17">F-box protein</fullName>
    </submittedName>
</protein>
<dbReference type="Pfam" id="PF00176">
    <property type="entry name" value="SNF2-rel_dom"/>
    <property type="match status" value="1"/>
</dbReference>
<evidence type="ECO:0000256" key="5">
    <source>
        <dbReference type="ARBA" id="ARBA00022771"/>
    </source>
</evidence>
<evidence type="ECO:0000259" key="16">
    <source>
        <dbReference type="PROSITE" id="PS51194"/>
    </source>
</evidence>
<dbReference type="EMBL" id="JACGWM010000001">
    <property type="protein sequence ID" value="KAL0397634.1"/>
    <property type="molecule type" value="Genomic_DNA"/>
</dbReference>
<keyword evidence="8" id="KW-0067">ATP-binding</keyword>
<dbReference type="PROSITE" id="PS51050">
    <property type="entry name" value="ZF_CW"/>
    <property type="match status" value="1"/>
</dbReference>
<gene>
    <name evidence="17" type="ORF">Scaly_0211800</name>
</gene>
<dbReference type="InterPro" id="IPR000330">
    <property type="entry name" value="SNF2_N"/>
</dbReference>
<proteinExistence type="inferred from homology"/>
<dbReference type="Gene3D" id="1.20.1250.20">
    <property type="entry name" value="MFS general substrate transporter like domains"/>
    <property type="match status" value="1"/>
</dbReference>
<comment type="caution">
    <text evidence="17">The sequence shown here is derived from an EMBL/GenBank/DDBJ whole genome shotgun (WGS) entry which is preliminary data.</text>
</comment>
<dbReference type="GO" id="GO:0016020">
    <property type="term" value="C:membrane"/>
    <property type="evidence" value="ECO:0007669"/>
    <property type="project" value="UniProtKB-SubCell"/>
</dbReference>
<dbReference type="PANTHER" id="PTHR45626:SF14">
    <property type="entry name" value="ATP-DEPENDENT DNA HELICASE (EUROFUNG)"/>
    <property type="match status" value="1"/>
</dbReference>
<evidence type="ECO:0000256" key="13">
    <source>
        <dbReference type="SAM" id="Phobius"/>
    </source>
</evidence>
<dbReference type="PROSITE" id="PS51192">
    <property type="entry name" value="HELICASE_ATP_BIND_1"/>
    <property type="match status" value="1"/>
</dbReference>
<dbReference type="InterPro" id="IPR001810">
    <property type="entry name" value="F-box_dom"/>
</dbReference>
<evidence type="ECO:0000256" key="7">
    <source>
        <dbReference type="ARBA" id="ARBA00022833"/>
    </source>
</evidence>
<feature type="transmembrane region" description="Helical" evidence="13">
    <location>
        <begin position="85"/>
        <end position="103"/>
    </location>
</feature>
<organism evidence="17">
    <name type="scientific">Sesamum calycinum</name>
    <dbReference type="NCBI Taxonomy" id="2727403"/>
    <lineage>
        <taxon>Eukaryota</taxon>
        <taxon>Viridiplantae</taxon>
        <taxon>Streptophyta</taxon>
        <taxon>Embryophyta</taxon>
        <taxon>Tracheophyta</taxon>
        <taxon>Spermatophyta</taxon>
        <taxon>Magnoliopsida</taxon>
        <taxon>eudicotyledons</taxon>
        <taxon>Gunneridae</taxon>
        <taxon>Pentapetalae</taxon>
        <taxon>asterids</taxon>
        <taxon>lamiids</taxon>
        <taxon>Lamiales</taxon>
        <taxon>Pedaliaceae</taxon>
        <taxon>Sesamum</taxon>
    </lineage>
</organism>
<dbReference type="Pfam" id="PF00646">
    <property type="entry name" value="F-box"/>
    <property type="match status" value="1"/>
</dbReference>
<keyword evidence="4" id="KW-0547">Nucleotide-binding</keyword>
<dbReference type="SUPFAM" id="SSF52540">
    <property type="entry name" value="P-loop containing nucleoside triphosphate hydrolases"/>
    <property type="match status" value="3"/>
</dbReference>
<name>A0AAW2SZ82_9LAMI</name>
<dbReference type="PROSITE" id="PS00518">
    <property type="entry name" value="ZF_RING_1"/>
    <property type="match status" value="1"/>
</dbReference>
<dbReference type="GO" id="GO:0022857">
    <property type="term" value="F:transmembrane transporter activity"/>
    <property type="evidence" value="ECO:0007669"/>
    <property type="project" value="InterPro"/>
</dbReference>
<accession>A0AAW2SZ82</accession>
<keyword evidence="9 13" id="KW-1133">Transmembrane helix</keyword>